<feature type="transmembrane region" description="Helical" evidence="1">
    <location>
        <begin position="61"/>
        <end position="78"/>
    </location>
</feature>
<dbReference type="AlphaFoldDB" id="A0A9W6M134"/>
<reference evidence="3" key="2">
    <citation type="submission" date="2023-01" db="EMBL/GenBank/DDBJ databases">
        <authorList>
            <person name="Sun Q."/>
            <person name="Evtushenko L."/>
        </authorList>
    </citation>
    <scope>NUCLEOTIDE SEQUENCE</scope>
    <source>
        <strain evidence="3">VKM Ac-1401</strain>
    </source>
</reference>
<feature type="domain" description="VanZ-like" evidence="2">
    <location>
        <begin position="13"/>
        <end position="129"/>
    </location>
</feature>
<dbReference type="PANTHER" id="PTHR28008:SF1">
    <property type="entry name" value="DOMAIN PROTEIN, PUTATIVE (AFU_ORTHOLOGUE AFUA_3G10980)-RELATED"/>
    <property type="match status" value="1"/>
</dbReference>
<keyword evidence="4" id="KW-1185">Reference proteome</keyword>
<accession>A0A9W6M134</accession>
<evidence type="ECO:0000313" key="4">
    <source>
        <dbReference type="Proteomes" id="UP001142372"/>
    </source>
</evidence>
<keyword evidence="1" id="KW-0472">Membrane</keyword>
<evidence type="ECO:0000259" key="2">
    <source>
        <dbReference type="Pfam" id="PF04892"/>
    </source>
</evidence>
<keyword evidence="1" id="KW-0812">Transmembrane</keyword>
<dbReference type="PANTHER" id="PTHR28008">
    <property type="entry name" value="DOMAIN PROTEIN, PUTATIVE (AFU_ORTHOLOGUE AFUA_3G10980)-RELATED"/>
    <property type="match status" value="1"/>
</dbReference>
<comment type="caution">
    <text evidence="3">The sequence shown here is derived from an EMBL/GenBank/DDBJ whole genome shotgun (WGS) entry which is preliminary data.</text>
</comment>
<proteinExistence type="predicted"/>
<protein>
    <recommendedName>
        <fullName evidence="2">VanZ-like domain-containing protein</fullName>
    </recommendedName>
</protein>
<sequence>MIRRHPVLAAVTLVYLVAVGLITLLPQSPDSTGSAVARAIVAALRGFPPTAWVTYDGAEFTANIVMFVPMGVLFTLLLGVHRWWLALVIGVAATCLIEGAQLVIPGRFSDVRDLVANSLGTLIGIGIVAAATAARRPLAVRE</sequence>
<keyword evidence="1" id="KW-1133">Transmembrane helix</keyword>
<dbReference type="Proteomes" id="UP001142372">
    <property type="component" value="Unassembled WGS sequence"/>
</dbReference>
<reference evidence="3" key="1">
    <citation type="journal article" date="2014" name="Int. J. Syst. Evol. Microbiol.">
        <title>Complete genome sequence of Corynebacterium casei LMG S-19264T (=DSM 44701T), isolated from a smear-ripened cheese.</title>
        <authorList>
            <consortium name="US DOE Joint Genome Institute (JGI-PGF)"/>
            <person name="Walter F."/>
            <person name="Albersmeier A."/>
            <person name="Kalinowski J."/>
            <person name="Ruckert C."/>
        </authorList>
    </citation>
    <scope>NUCLEOTIDE SEQUENCE</scope>
    <source>
        <strain evidence="3">VKM Ac-1401</strain>
    </source>
</reference>
<dbReference type="InterPro" id="IPR006976">
    <property type="entry name" value="VanZ-like"/>
</dbReference>
<feature type="transmembrane region" description="Helical" evidence="1">
    <location>
        <begin position="83"/>
        <end position="104"/>
    </location>
</feature>
<name>A0A9W6M134_9MICO</name>
<feature type="transmembrane region" description="Helical" evidence="1">
    <location>
        <begin position="116"/>
        <end position="134"/>
    </location>
</feature>
<dbReference type="Pfam" id="PF04892">
    <property type="entry name" value="VanZ"/>
    <property type="match status" value="1"/>
</dbReference>
<dbReference type="EMBL" id="BSEN01000015">
    <property type="protein sequence ID" value="GLJ77520.1"/>
    <property type="molecule type" value="Genomic_DNA"/>
</dbReference>
<gene>
    <name evidence="3" type="ORF">GCM10017584_30940</name>
</gene>
<evidence type="ECO:0000313" key="3">
    <source>
        <dbReference type="EMBL" id="GLJ77520.1"/>
    </source>
</evidence>
<evidence type="ECO:0000256" key="1">
    <source>
        <dbReference type="SAM" id="Phobius"/>
    </source>
</evidence>
<dbReference type="RefSeq" id="WP_271178156.1">
    <property type="nucleotide sequence ID" value="NZ_BAAAJO010000003.1"/>
</dbReference>
<organism evidence="3 4">
    <name type="scientific">Leifsonia poae</name>
    <dbReference type="NCBI Taxonomy" id="110933"/>
    <lineage>
        <taxon>Bacteria</taxon>
        <taxon>Bacillati</taxon>
        <taxon>Actinomycetota</taxon>
        <taxon>Actinomycetes</taxon>
        <taxon>Micrococcales</taxon>
        <taxon>Microbacteriaceae</taxon>
        <taxon>Leifsonia</taxon>
    </lineage>
</organism>